<accession>A0ACB7YG94</accession>
<protein>
    <submittedName>
        <fullName evidence="1">Uncharacterized protein</fullName>
    </submittedName>
</protein>
<evidence type="ECO:0000313" key="1">
    <source>
        <dbReference type="EMBL" id="KAH7852576.1"/>
    </source>
</evidence>
<dbReference type="EMBL" id="CM037158">
    <property type="protein sequence ID" value="KAH7852576.1"/>
    <property type="molecule type" value="Genomic_DNA"/>
</dbReference>
<name>A0ACB7YG94_9ERIC</name>
<reference evidence="1 2" key="1">
    <citation type="journal article" date="2021" name="Hortic Res">
        <title>High-quality reference genome and annotation aids understanding of berry development for evergreen blueberry (Vaccinium darrowii).</title>
        <authorList>
            <person name="Yu J."/>
            <person name="Hulse-Kemp A.M."/>
            <person name="Babiker E."/>
            <person name="Staton M."/>
        </authorList>
    </citation>
    <scope>NUCLEOTIDE SEQUENCE [LARGE SCALE GENOMIC DNA]</scope>
    <source>
        <strain evidence="2">cv. NJ 8807/NJ 8810</strain>
        <tissue evidence="1">Young leaf</tissue>
    </source>
</reference>
<proteinExistence type="predicted"/>
<gene>
    <name evidence="1" type="ORF">Vadar_026620</name>
</gene>
<sequence>MRLDFLEIQRQGQGLVRPTEVSASTGQQQWSPPTQRAVKLNFDAGLDVANRVGGLGLVLRDSSSHFIAARSAPLKGIVDPLIAEAIAAREGLLFALSLAVENVLMEGDSLSLI</sequence>
<keyword evidence="2" id="KW-1185">Reference proteome</keyword>
<evidence type="ECO:0000313" key="2">
    <source>
        <dbReference type="Proteomes" id="UP000828048"/>
    </source>
</evidence>
<organism evidence="1 2">
    <name type="scientific">Vaccinium darrowii</name>
    <dbReference type="NCBI Taxonomy" id="229202"/>
    <lineage>
        <taxon>Eukaryota</taxon>
        <taxon>Viridiplantae</taxon>
        <taxon>Streptophyta</taxon>
        <taxon>Embryophyta</taxon>
        <taxon>Tracheophyta</taxon>
        <taxon>Spermatophyta</taxon>
        <taxon>Magnoliopsida</taxon>
        <taxon>eudicotyledons</taxon>
        <taxon>Gunneridae</taxon>
        <taxon>Pentapetalae</taxon>
        <taxon>asterids</taxon>
        <taxon>Ericales</taxon>
        <taxon>Ericaceae</taxon>
        <taxon>Vaccinioideae</taxon>
        <taxon>Vaccinieae</taxon>
        <taxon>Vaccinium</taxon>
    </lineage>
</organism>
<comment type="caution">
    <text evidence="1">The sequence shown here is derived from an EMBL/GenBank/DDBJ whole genome shotgun (WGS) entry which is preliminary data.</text>
</comment>
<dbReference type="Proteomes" id="UP000828048">
    <property type="component" value="Chromosome 8"/>
</dbReference>